<reference evidence="2" key="1">
    <citation type="journal article" date="2020" name="Stud. Mycol.">
        <title>101 Dothideomycetes genomes: a test case for predicting lifestyles and emergence of pathogens.</title>
        <authorList>
            <person name="Haridas S."/>
            <person name="Albert R."/>
            <person name="Binder M."/>
            <person name="Bloem J."/>
            <person name="Labutti K."/>
            <person name="Salamov A."/>
            <person name="Andreopoulos B."/>
            <person name="Baker S."/>
            <person name="Barry K."/>
            <person name="Bills G."/>
            <person name="Bluhm B."/>
            <person name="Cannon C."/>
            <person name="Castanera R."/>
            <person name="Culley D."/>
            <person name="Daum C."/>
            <person name="Ezra D."/>
            <person name="Gonzalez J."/>
            <person name="Henrissat B."/>
            <person name="Kuo A."/>
            <person name="Liang C."/>
            <person name="Lipzen A."/>
            <person name="Lutzoni F."/>
            <person name="Magnuson J."/>
            <person name="Mondo S."/>
            <person name="Nolan M."/>
            <person name="Ohm R."/>
            <person name="Pangilinan J."/>
            <person name="Park H.-J."/>
            <person name="Ramirez L."/>
            <person name="Alfaro M."/>
            <person name="Sun H."/>
            <person name="Tritt A."/>
            <person name="Yoshinaga Y."/>
            <person name="Zwiers L.-H."/>
            <person name="Turgeon B."/>
            <person name="Goodwin S."/>
            <person name="Spatafora J."/>
            <person name="Crous P."/>
            <person name="Grigoriev I."/>
        </authorList>
    </citation>
    <scope>NUCLEOTIDE SEQUENCE</scope>
    <source>
        <strain evidence="2">CBS 122368</strain>
    </source>
</reference>
<name>A0A6A6IMW3_9PLEO</name>
<organism evidence="2 3">
    <name type="scientific">Trematosphaeria pertusa</name>
    <dbReference type="NCBI Taxonomy" id="390896"/>
    <lineage>
        <taxon>Eukaryota</taxon>
        <taxon>Fungi</taxon>
        <taxon>Dikarya</taxon>
        <taxon>Ascomycota</taxon>
        <taxon>Pezizomycotina</taxon>
        <taxon>Dothideomycetes</taxon>
        <taxon>Pleosporomycetidae</taxon>
        <taxon>Pleosporales</taxon>
        <taxon>Massarineae</taxon>
        <taxon>Trematosphaeriaceae</taxon>
        <taxon>Trematosphaeria</taxon>
    </lineage>
</organism>
<dbReference type="GeneID" id="54582085"/>
<protein>
    <recommendedName>
        <fullName evidence="1">F-box domain-containing protein</fullName>
    </recommendedName>
</protein>
<dbReference type="PROSITE" id="PS50181">
    <property type="entry name" value="FBOX"/>
    <property type="match status" value="1"/>
</dbReference>
<evidence type="ECO:0000313" key="2">
    <source>
        <dbReference type="EMBL" id="KAF2251579.1"/>
    </source>
</evidence>
<feature type="domain" description="F-box" evidence="1">
    <location>
        <begin position="1"/>
        <end position="45"/>
    </location>
</feature>
<dbReference type="Proteomes" id="UP000800094">
    <property type="component" value="Unassembled WGS sequence"/>
</dbReference>
<sequence length="568" mass="65899">MNKVPQELIDRISSYLQYEDLKRTLFVSRKFQLAAEEQSGAFAKPTITANPESAARFLNLYSGRRFQYLRCIKFRTSFPSLHWDEKTMNVFDDMPSCRYSLDDLKRMDQHFTNQIYLLFSTLAALEGCATSTQGHAVKSIQLTIYTPTRVVDQNCYCWHHTYISWRVHLLSPATLPEIMSVRSLKIKNGANLNPLNGYRQHPSVRKMDLRILLGLTQKFPNLERLKCRVGGDEWPSDLCDNPGRHFTHDWEGPRRDSRRDFARTMDSITLPSLRYVDLDFMNPLGFSMYLDQRQAMPNLVMPSQHDPFSASLRALSYPLRRMTLRVMADETLFWPSGKTSAPPVWPRLESLSVMFHTATPSGKWYFRGLFNEGAVGGFEVTDDHYPPLTQTTEDEEMDDRYDYIKWDETELAQYRLLPNETPLVPLLTAFAKAAAYGMPSLRNAALWSPLKLSAKDVSAFYEDYDGSDLAKYPDRDLAWGIAYARPGEEALTMYEKNNHCQVRQIWWMVGNRWEPDFELHDLFRRIGLHEHGEGLKEHWDDDQYGRGLVEQYVFEAFEERMGANTSEA</sequence>
<dbReference type="RefSeq" id="XP_033686583.1">
    <property type="nucleotide sequence ID" value="XM_033828755.1"/>
</dbReference>
<proteinExistence type="predicted"/>
<gene>
    <name evidence="2" type="ORF">BU26DRAFT_518202</name>
</gene>
<evidence type="ECO:0000259" key="1">
    <source>
        <dbReference type="PROSITE" id="PS50181"/>
    </source>
</evidence>
<dbReference type="OrthoDB" id="5985073at2759"/>
<keyword evidence="3" id="KW-1185">Reference proteome</keyword>
<dbReference type="InterPro" id="IPR001810">
    <property type="entry name" value="F-box_dom"/>
</dbReference>
<accession>A0A6A6IMW3</accession>
<evidence type="ECO:0000313" key="3">
    <source>
        <dbReference type="Proteomes" id="UP000800094"/>
    </source>
</evidence>
<dbReference type="EMBL" id="ML987193">
    <property type="protein sequence ID" value="KAF2251579.1"/>
    <property type="molecule type" value="Genomic_DNA"/>
</dbReference>
<dbReference type="AlphaFoldDB" id="A0A6A6IMW3"/>